<dbReference type="OrthoDB" id="9792854at2"/>
<dbReference type="InterPro" id="IPR036890">
    <property type="entry name" value="HATPase_C_sf"/>
</dbReference>
<dbReference type="GO" id="GO:0000155">
    <property type="term" value="F:phosphorelay sensor kinase activity"/>
    <property type="evidence" value="ECO:0007669"/>
    <property type="project" value="InterPro"/>
</dbReference>
<dbReference type="Pfam" id="PF00512">
    <property type="entry name" value="HisKA"/>
    <property type="match status" value="1"/>
</dbReference>
<evidence type="ECO:0000256" key="3">
    <source>
        <dbReference type="ARBA" id="ARBA00022553"/>
    </source>
</evidence>
<feature type="domain" description="MHYT" evidence="13">
    <location>
        <begin position="21"/>
        <end position="216"/>
    </location>
</feature>
<evidence type="ECO:0000256" key="2">
    <source>
        <dbReference type="ARBA" id="ARBA00012438"/>
    </source>
</evidence>
<keyword evidence="9" id="KW-1133">Transmembrane helix</keyword>
<evidence type="ECO:0000259" key="13">
    <source>
        <dbReference type="PROSITE" id="PS50924"/>
    </source>
</evidence>
<evidence type="ECO:0000256" key="7">
    <source>
        <dbReference type="ARBA" id="ARBA00023136"/>
    </source>
</evidence>
<evidence type="ECO:0000256" key="6">
    <source>
        <dbReference type="ARBA" id="ARBA00023012"/>
    </source>
</evidence>
<dbReference type="InterPro" id="IPR013767">
    <property type="entry name" value="PAS_fold"/>
</dbReference>
<keyword evidence="3 8" id="KW-0597">Phosphoprotein</keyword>
<feature type="transmembrane region" description="Helical" evidence="9">
    <location>
        <begin position="25"/>
        <end position="45"/>
    </location>
</feature>
<feature type="domain" description="Response regulatory" evidence="11">
    <location>
        <begin position="759"/>
        <end position="866"/>
    </location>
</feature>
<dbReference type="STRING" id="28083.Lbir_0744"/>
<dbReference type="InterPro" id="IPR036097">
    <property type="entry name" value="HisK_dim/P_sf"/>
</dbReference>
<keyword evidence="4 15" id="KW-0808">Transferase</keyword>
<name>A0A378IH54_9GAMM</name>
<dbReference type="PANTHER" id="PTHR43047">
    <property type="entry name" value="TWO-COMPONENT HISTIDINE PROTEIN KINASE"/>
    <property type="match status" value="1"/>
</dbReference>
<dbReference type="CDD" id="cd00130">
    <property type="entry name" value="PAS"/>
    <property type="match status" value="1"/>
</dbReference>
<dbReference type="AlphaFoldDB" id="A0A378IH54"/>
<feature type="domain" description="Histidine kinase" evidence="10">
    <location>
        <begin position="396"/>
        <end position="615"/>
    </location>
</feature>
<feature type="transmembrane region" description="Helical" evidence="9">
    <location>
        <begin position="120"/>
        <end position="141"/>
    </location>
</feature>
<dbReference type="EC" id="2.7.13.3" evidence="2"/>
<dbReference type="Proteomes" id="UP000054735">
    <property type="component" value="Unassembled WGS sequence"/>
</dbReference>
<dbReference type="SUPFAM" id="SSF55785">
    <property type="entry name" value="PYP-like sensor domain (PAS domain)"/>
    <property type="match status" value="1"/>
</dbReference>
<evidence type="ECO:0000256" key="5">
    <source>
        <dbReference type="ARBA" id="ARBA00022777"/>
    </source>
</evidence>
<dbReference type="SUPFAM" id="SSF55874">
    <property type="entry name" value="ATPase domain of HSP90 chaperone/DNA topoisomerase II/histidine kinase"/>
    <property type="match status" value="1"/>
</dbReference>
<evidence type="ECO:0000256" key="9">
    <source>
        <dbReference type="PROSITE-ProRule" id="PRU00244"/>
    </source>
</evidence>
<dbReference type="Pfam" id="PF00989">
    <property type="entry name" value="PAS"/>
    <property type="match status" value="1"/>
</dbReference>
<feature type="modified residue" description="4-aspartylphosphate" evidence="8">
    <location>
        <position position="682"/>
    </location>
</feature>
<dbReference type="InterPro" id="IPR005330">
    <property type="entry name" value="MHYT_dom"/>
</dbReference>
<dbReference type="SMART" id="SM00448">
    <property type="entry name" value="REC"/>
    <property type="match status" value="2"/>
</dbReference>
<feature type="transmembrane region" description="Helical" evidence="9">
    <location>
        <begin position="189"/>
        <end position="219"/>
    </location>
</feature>
<feature type="transmembrane region" description="Helical" evidence="9">
    <location>
        <begin position="153"/>
        <end position="177"/>
    </location>
</feature>
<dbReference type="InterPro" id="IPR005467">
    <property type="entry name" value="His_kinase_dom"/>
</dbReference>
<dbReference type="EMBL" id="LNXT01000008">
    <property type="protein sequence ID" value="KTC74711.1"/>
    <property type="molecule type" value="Genomic_DNA"/>
</dbReference>
<evidence type="ECO:0000259" key="10">
    <source>
        <dbReference type="PROSITE" id="PS50109"/>
    </source>
</evidence>
<dbReference type="InterPro" id="IPR003594">
    <property type="entry name" value="HATPase_dom"/>
</dbReference>
<reference evidence="15 17" key="2">
    <citation type="submission" date="2018-06" db="EMBL/GenBank/DDBJ databases">
        <authorList>
            <consortium name="Pathogen Informatics"/>
            <person name="Doyle S."/>
        </authorList>
    </citation>
    <scope>NUCLEOTIDE SEQUENCE [LARGE SCALE GENOMIC DNA]</scope>
    <source>
        <strain evidence="15 17">NCTC12437</strain>
    </source>
</reference>
<dbReference type="InterPro" id="IPR000014">
    <property type="entry name" value="PAS"/>
</dbReference>
<evidence type="ECO:0000259" key="11">
    <source>
        <dbReference type="PROSITE" id="PS50110"/>
    </source>
</evidence>
<keyword evidence="6" id="KW-0902">Two-component regulatory system</keyword>
<proteinExistence type="predicted"/>
<organism evidence="15 17">
    <name type="scientific">Legionella birminghamensis</name>
    <dbReference type="NCBI Taxonomy" id="28083"/>
    <lineage>
        <taxon>Bacteria</taxon>
        <taxon>Pseudomonadati</taxon>
        <taxon>Pseudomonadota</taxon>
        <taxon>Gammaproteobacteria</taxon>
        <taxon>Legionellales</taxon>
        <taxon>Legionellaceae</taxon>
        <taxon>Legionella</taxon>
    </lineage>
</organism>
<dbReference type="PROSITE" id="PS50109">
    <property type="entry name" value="HIS_KIN"/>
    <property type="match status" value="1"/>
</dbReference>
<dbReference type="SMART" id="SM00387">
    <property type="entry name" value="HATPase_c"/>
    <property type="match status" value="1"/>
</dbReference>
<feature type="transmembrane region" description="Helical" evidence="9">
    <location>
        <begin position="92"/>
        <end position="113"/>
    </location>
</feature>
<dbReference type="InterPro" id="IPR011006">
    <property type="entry name" value="CheY-like_superfamily"/>
</dbReference>
<dbReference type="Gene3D" id="3.30.450.20">
    <property type="entry name" value="PAS domain"/>
    <property type="match status" value="1"/>
</dbReference>
<feature type="transmembrane region" description="Helical" evidence="9">
    <location>
        <begin position="57"/>
        <end position="80"/>
    </location>
</feature>
<dbReference type="PROSITE" id="PS50924">
    <property type="entry name" value="MHYT"/>
    <property type="match status" value="1"/>
</dbReference>
<dbReference type="Pfam" id="PF00072">
    <property type="entry name" value="Response_reg"/>
    <property type="match status" value="2"/>
</dbReference>
<accession>A0A378IH54</accession>
<dbReference type="Pfam" id="PF03707">
    <property type="entry name" value="MHYT"/>
    <property type="match status" value="3"/>
</dbReference>
<dbReference type="GO" id="GO:0006355">
    <property type="term" value="P:regulation of DNA-templated transcription"/>
    <property type="evidence" value="ECO:0007669"/>
    <property type="project" value="InterPro"/>
</dbReference>
<dbReference type="InterPro" id="IPR000700">
    <property type="entry name" value="PAS-assoc_C"/>
</dbReference>
<gene>
    <name evidence="15" type="primary">phoR</name>
    <name evidence="14" type="ORF">Lbir_0744</name>
    <name evidence="15" type="ORF">NCTC12437_01288</name>
</gene>
<comment type="catalytic activity">
    <reaction evidence="1">
        <text>ATP + protein L-histidine = ADP + protein N-phospho-L-histidine.</text>
        <dbReference type="EC" id="2.7.13.3"/>
    </reaction>
</comment>
<evidence type="ECO:0000313" key="14">
    <source>
        <dbReference type="EMBL" id="KTC74711.1"/>
    </source>
</evidence>
<dbReference type="SUPFAM" id="SSF52172">
    <property type="entry name" value="CheY-like"/>
    <property type="match status" value="2"/>
</dbReference>
<feature type="modified residue" description="4-aspartylphosphate" evidence="8">
    <location>
        <position position="807"/>
    </location>
</feature>
<reference evidence="14 16" key="1">
    <citation type="submission" date="2015-11" db="EMBL/GenBank/DDBJ databases">
        <title>Genomic analysis of 38 Legionella species identifies large and diverse effector repertoires.</title>
        <authorList>
            <person name="Burstein D."/>
            <person name="Amaro F."/>
            <person name="Zusman T."/>
            <person name="Lifshitz Z."/>
            <person name="Cohen O."/>
            <person name="Gilbert J.A."/>
            <person name="Pupko T."/>
            <person name="Shuman H.A."/>
            <person name="Segal G."/>
        </authorList>
    </citation>
    <scope>NUCLEOTIDE SEQUENCE [LARGE SCALE GENOMIC DNA]</scope>
    <source>
        <strain evidence="14 16">CDC#1407-AL-14</strain>
    </source>
</reference>
<dbReference type="CDD" id="cd00082">
    <property type="entry name" value="HisKA"/>
    <property type="match status" value="1"/>
</dbReference>
<dbReference type="Proteomes" id="UP000255066">
    <property type="component" value="Unassembled WGS sequence"/>
</dbReference>
<feature type="domain" description="Response regulatory" evidence="11">
    <location>
        <begin position="633"/>
        <end position="750"/>
    </location>
</feature>
<protein>
    <recommendedName>
        <fullName evidence="2">histidine kinase</fullName>
        <ecNumber evidence="2">2.7.13.3</ecNumber>
    </recommendedName>
</protein>
<dbReference type="PROSITE" id="PS50113">
    <property type="entry name" value="PAC"/>
    <property type="match status" value="1"/>
</dbReference>
<sequence>MRDVNWFQDGPLPANTIYGSYDYKLVILSYIIAVLASYVALDFAGRLRVEKNSRDKVYWLLGGAFAMGAGIWSMHFIGMLSFIMPMPMGYDLFWTVSSLLVAIAVSCFALYILRSNNHSFINLAIGGVIIGFGIATMHYMGMEGMRVHVQIHYIFSIFLLSILIAIVASEAALWLALESNRGTSRKQFYTKLLSALIMGVAICGMHYTGMAAAVFTPLAQHVHIETVNQNLLAFFVAGITGLIISLALMVSTYYKQMLKVVQNEREFVNAILNNLDDGIIACDANGKITVYNKALKSYQQVPLGKDLRLSDYLHFTSPNNQVLEDEETPLKRALQGEKIHGLELLLKFNNGEVRNVIVDGQAITGTDNSTMGAVIAIHDVTDLKETEKMKREFVSVVSHELRTPLTSIRGSLGLVLGGAVGTFSEKAQKLLDIANKNCERLLLLINDILDMEKIQAGKMDFKLKQTNLANLIQDAILAIKMYGEKFNVSVRLEKMFPDIIVEVDPDRLMQVMANLLSNAIKFSPTGGEVTVSMKQQGNQVRVIVTDSGSGIPLEFQSRIFQQFSQADSSSTRGKGGTGLGLSISKAIIEKMGGQINFSSQPGVGSQFYFDLNNVSVQKPLPEIPKIGLQNADRFLICEDDPDQAKFLGLLMESAGYAVDIVESVAQAKKCLSTTQYKAILLDLILPDQDGISFIRELRNSEKTRELPVIVLSVIAETGHSMINGDAISVVDWLDKPINFDKLLQSIGKIKTKIKDKIPVVLHIEDDIDMQKVIRTVLDSEVKLTSVSTLKESEELLAKQTFDLIILDLLLPDGSGTQLLPLLAEKHLPVIVYSNTELDEEYSKYVVDALVKSKTTNDDLLSKIKHLFNGQQQEGGHYVQ</sequence>
<dbReference type="GO" id="GO:0009927">
    <property type="term" value="F:histidine phosphotransfer kinase activity"/>
    <property type="evidence" value="ECO:0007669"/>
    <property type="project" value="TreeGrafter"/>
</dbReference>
<dbReference type="Gene3D" id="3.40.50.2300">
    <property type="match status" value="2"/>
</dbReference>
<dbReference type="SMART" id="SM00388">
    <property type="entry name" value="HisKA"/>
    <property type="match status" value="1"/>
</dbReference>
<keyword evidence="9" id="KW-0812">Transmembrane</keyword>
<dbReference type="EMBL" id="UGNW01000001">
    <property type="protein sequence ID" value="STX31514.1"/>
    <property type="molecule type" value="Genomic_DNA"/>
</dbReference>
<dbReference type="PRINTS" id="PR00344">
    <property type="entry name" value="BCTRLSENSOR"/>
</dbReference>
<dbReference type="Pfam" id="PF02518">
    <property type="entry name" value="HATPase_c"/>
    <property type="match status" value="1"/>
</dbReference>
<keyword evidence="16" id="KW-1185">Reference proteome</keyword>
<dbReference type="InterPro" id="IPR035965">
    <property type="entry name" value="PAS-like_dom_sf"/>
</dbReference>
<evidence type="ECO:0000256" key="4">
    <source>
        <dbReference type="ARBA" id="ARBA00022679"/>
    </source>
</evidence>
<dbReference type="InterPro" id="IPR003661">
    <property type="entry name" value="HisK_dim/P_dom"/>
</dbReference>
<dbReference type="CDD" id="cd16922">
    <property type="entry name" value="HATPase_EvgS-ArcB-TorS-like"/>
    <property type="match status" value="1"/>
</dbReference>
<evidence type="ECO:0000256" key="1">
    <source>
        <dbReference type="ARBA" id="ARBA00000085"/>
    </source>
</evidence>
<dbReference type="Gene3D" id="1.10.287.130">
    <property type="match status" value="1"/>
</dbReference>
<evidence type="ECO:0000313" key="16">
    <source>
        <dbReference type="Proteomes" id="UP000054735"/>
    </source>
</evidence>
<keyword evidence="5 15" id="KW-0418">Kinase</keyword>
<dbReference type="InterPro" id="IPR001789">
    <property type="entry name" value="Sig_transdc_resp-reg_receiver"/>
</dbReference>
<dbReference type="Gene3D" id="3.30.565.10">
    <property type="entry name" value="Histidine kinase-like ATPase, C-terminal domain"/>
    <property type="match status" value="1"/>
</dbReference>
<evidence type="ECO:0000313" key="17">
    <source>
        <dbReference type="Proteomes" id="UP000255066"/>
    </source>
</evidence>
<dbReference type="FunFam" id="3.30.565.10:FF:000006">
    <property type="entry name" value="Sensor histidine kinase WalK"/>
    <property type="match status" value="1"/>
</dbReference>
<dbReference type="PANTHER" id="PTHR43047:SF72">
    <property type="entry name" value="OSMOSENSING HISTIDINE PROTEIN KINASE SLN1"/>
    <property type="match status" value="1"/>
</dbReference>
<dbReference type="SUPFAM" id="SSF47384">
    <property type="entry name" value="Homodimeric domain of signal transducing histidine kinase"/>
    <property type="match status" value="1"/>
</dbReference>
<evidence type="ECO:0000313" key="15">
    <source>
        <dbReference type="EMBL" id="STX31514.1"/>
    </source>
</evidence>
<evidence type="ECO:0000259" key="12">
    <source>
        <dbReference type="PROSITE" id="PS50113"/>
    </source>
</evidence>
<dbReference type="FunFam" id="1.10.287.130:FF:000001">
    <property type="entry name" value="Two-component sensor histidine kinase"/>
    <property type="match status" value="1"/>
</dbReference>
<dbReference type="PROSITE" id="PS50110">
    <property type="entry name" value="RESPONSE_REGULATORY"/>
    <property type="match status" value="2"/>
</dbReference>
<feature type="domain" description="PAC" evidence="12">
    <location>
        <begin position="340"/>
        <end position="392"/>
    </location>
</feature>
<dbReference type="GO" id="GO:0005886">
    <property type="term" value="C:plasma membrane"/>
    <property type="evidence" value="ECO:0007669"/>
    <property type="project" value="TreeGrafter"/>
</dbReference>
<feature type="transmembrane region" description="Helical" evidence="9">
    <location>
        <begin position="231"/>
        <end position="254"/>
    </location>
</feature>
<dbReference type="InterPro" id="IPR004358">
    <property type="entry name" value="Sig_transdc_His_kin-like_C"/>
</dbReference>
<keyword evidence="7 9" id="KW-0472">Membrane</keyword>
<evidence type="ECO:0000256" key="8">
    <source>
        <dbReference type="PROSITE-ProRule" id="PRU00169"/>
    </source>
</evidence>